<feature type="compositionally biased region" description="Low complexity" evidence="1">
    <location>
        <begin position="64"/>
        <end position="73"/>
    </location>
</feature>
<evidence type="ECO:0000256" key="1">
    <source>
        <dbReference type="SAM" id="MobiDB-lite"/>
    </source>
</evidence>
<evidence type="ECO:0000313" key="2">
    <source>
        <dbReference type="EMBL" id="KAF9947654.1"/>
    </source>
</evidence>
<comment type="caution">
    <text evidence="2">The sequence shown here is derived from an EMBL/GenBank/DDBJ whole genome shotgun (WGS) entry which is preliminary data.</text>
</comment>
<evidence type="ECO:0000313" key="3">
    <source>
        <dbReference type="Proteomes" id="UP000749646"/>
    </source>
</evidence>
<feature type="region of interest" description="Disordered" evidence="1">
    <location>
        <begin position="258"/>
        <end position="318"/>
    </location>
</feature>
<dbReference type="AlphaFoldDB" id="A0A9P6IX28"/>
<feature type="compositionally biased region" description="Polar residues" evidence="1">
    <location>
        <begin position="307"/>
        <end position="318"/>
    </location>
</feature>
<proteinExistence type="predicted"/>
<accession>A0A9P6IX28</accession>
<feature type="compositionally biased region" description="Low complexity" evidence="1">
    <location>
        <begin position="271"/>
        <end position="284"/>
    </location>
</feature>
<feature type="compositionally biased region" description="Low complexity" evidence="1">
    <location>
        <begin position="291"/>
        <end position="302"/>
    </location>
</feature>
<feature type="compositionally biased region" description="Basic and acidic residues" evidence="1">
    <location>
        <begin position="192"/>
        <end position="208"/>
    </location>
</feature>
<feature type="compositionally biased region" description="Low complexity" evidence="1">
    <location>
        <begin position="129"/>
        <end position="144"/>
    </location>
</feature>
<sequence length="318" mass="33727">MMSPPPLCSHDEDKIVTAIAIVSIEGKVADAGQEQQVTVDMDSDMASPPSSPTRSVRLSKRNSKGSSSSIPRRTSSHRPQTRRSRAKTEPERPMSTETHVIVDASNHAEDSEGGQRPNRASKRRRASVDDTSTSSASSACSSPESSPPSPKTPPPLSDSQSAAMVHHQQNGSGHALHHKHGLEAVEFDDEEPPKRCKSQRESDITAENKDVKVIGESDSMVMVVEAHAATTMTMAMTTTAKKEGLEDAGVLSPSLLTRHATRHSTRILRRSTTQTAASATEAASVGRKQTSTSSSCASVSGSEPGLLSNNSSRKATAA</sequence>
<organism evidence="2 3">
    <name type="scientific">Modicella reniformis</name>
    <dbReference type="NCBI Taxonomy" id="1440133"/>
    <lineage>
        <taxon>Eukaryota</taxon>
        <taxon>Fungi</taxon>
        <taxon>Fungi incertae sedis</taxon>
        <taxon>Mucoromycota</taxon>
        <taxon>Mortierellomycotina</taxon>
        <taxon>Mortierellomycetes</taxon>
        <taxon>Mortierellales</taxon>
        <taxon>Mortierellaceae</taxon>
        <taxon>Modicella</taxon>
    </lineage>
</organism>
<feature type="region of interest" description="Disordered" evidence="1">
    <location>
        <begin position="36"/>
        <end position="208"/>
    </location>
</feature>
<dbReference type="EMBL" id="JAAAHW010007538">
    <property type="protein sequence ID" value="KAF9947654.1"/>
    <property type="molecule type" value="Genomic_DNA"/>
</dbReference>
<name>A0A9P6IX28_9FUNG</name>
<feature type="compositionally biased region" description="Pro residues" evidence="1">
    <location>
        <begin position="145"/>
        <end position="156"/>
    </location>
</feature>
<feature type="compositionally biased region" description="Basic residues" evidence="1">
    <location>
        <begin position="74"/>
        <end position="85"/>
    </location>
</feature>
<feature type="compositionally biased region" description="Basic residues" evidence="1">
    <location>
        <begin position="259"/>
        <end position="269"/>
    </location>
</feature>
<keyword evidence="3" id="KW-1185">Reference proteome</keyword>
<protein>
    <submittedName>
        <fullName evidence="2">Uncharacterized protein</fullName>
    </submittedName>
</protein>
<reference evidence="2" key="1">
    <citation type="journal article" date="2020" name="Fungal Divers.">
        <title>Resolving the Mortierellaceae phylogeny through synthesis of multi-gene phylogenetics and phylogenomics.</title>
        <authorList>
            <person name="Vandepol N."/>
            <person name="Liber J."/>
            <person name="Desiro A."/>
            <person name="Na H."/>
            <person name="Kennedy M."/>
            <person name="Barry K."/>
            <person name="Grigoriev I.V."/>
            <person name="Miller A.N."/>
            <person name="O'Donnell K."/>
            <person name="Stajich J.E."/>
            <person name="Bonito G."/>
        </authorList>
    </citation>
    <scope>NUCLEOTIDE SEQUENCE</scope>
    <source>
        <strain evidence="2">MES-2147</strain>
    </source>
</reference>
<dbReference type="Proteomes" id="UP000749646">
    <property type="component" value="Unassembled WGS sequence"/>
</dbReference>
<gene>
    <name evidence="2" type="ORF">BGZ65_008649</name>
</gene>